<proteinExistence type="inferred from homology"/>
<dbReference type="GO" id="GO:0006537">
    <property type="term" value="P:glutamate biosynthetic process"/>
    <property type="evidence" value="ECO:0007669"/>
    <property type="project" value="InterPro"/>
</dbReference>
<dbReference type="CDD" id="cd02808">
    <property type="entry name" value="GltS_FMN"/>
    <property type="match status" value="1"/>
</dbReference>
<sequence>MLDLIQRAIIPIVAAAVLVLSLLFSWIWLAVLCIPIVALGIYDYFQDRWTITRNFPVAGRIRWLFYKLRPYLHTYIVEDDLHGTPYSYEARNLVHTRARGETDTHPFGTERDVDSEEYYWIGHSIAPEPNPDEKPRVMVGNDQCKQPYSASLLNISAMSFGALSANAVRALNIGAKKGGFYHDTGEGGLSAYHLEPGGDVVWELGSGYFGARDKDGNFDPEKFKDTAQRDAVKMTEIKLSQGAKPGHGGMLPAAKVTEEIARVRGVPAHQDCLSPRGHSAFSTPIELMEFAARMRDLSGGKPIGVKLCIGHPHEPFALVKAMLETGIRPDFIVVDGGEGGTGAAPLELSDWVGMPLSEGLVLMRNALEGAGLKEDVKLAASGKMYSGMGLAYAIAQGADWCNAARAFMLSIGCIQAQRCHLGTCPTGVTTQDAGRQRGLVPEVQGERAARFHEKTLLALSDIVASAGFKHPSDLQPHHLMHRVGTERAVPMDKIRTFLPKGILLEEPEDTIYADWWAAARADSFKPALDLAAARTGKKVQYDEI</sequence>
<dbReference type="PIRSF" id="PIRSF500060">
    <property type="entry name" value="UCP500060"/>
    <property type="match status" value="1"/>
</dbReference>
<dbReference type="PANTHER" id="PTHR43819:SF1">
    <property type="entry name" value="ARCHAEAL-TYPE GLUTAMATE SYNTHASE [NADPH]"/>
    <property type="match status" value="1"/>
</dbReference>
<dbReference type="Gene3D" id="3.20.20.70">
    <property type="entry name" value="Aldolase class I"/>
    <property type="match status" value="1"/>
</dbReference>
<dbReference type="PANTHER" id="PTHR43819">
    <property type="entry name" value="ARCHAEAL-TYPE GLUTAMATE SYNTHASE [NADPH]"/>
    <property type="match status" value="1"/>
</dbReference>
<keyword evidence="3" id="KW-0472">Membrane</keyword>
<dbReference type="EMBL" id="SADE01000002">
    <property type="protein sequence ID" value="RVU36857.1"/>
    <property type="molecule type" value="Genomic_DNA"/>
</dbReference>
<comment type="similarity">
    <text evidence="1 2">Belongs to the glutamate synthase family.</text>
</comment>
<dbReference type="InterPro" id="IPR002932">
    <property type="entry name" value="Glu_synthdom"/>
</dbReference>
<feature type="transmembrane region" description="Helical" evidence="3">
    <location>
        <begin position="12"/>
        <end position="42"/>
    </location>
</feature>
<gene>
    <name evidence="5" type="ORF">EOI86_16985</name>
</gene>
<dbReference type="PIRSF" id="PIRSF006429">
    <property type="entry name" value="GOGAT_lg_2"/>
    <property type="match status" value="1"/>
</dbReference>
<name>A0A3S2VQX6_9PROT</name>
<keyword evidence="3" id="KW-0812">Transmembrane</keyword>
<evidence type="ECO:0000256" key="1">
    <source>
        <dbReference type="ARBA" id="ARBA00009716"/>
    </source>
</evidence>
<dbReference type="OrthoDB" id="9795032at2"/>
<dbReference type="InterPro" id="IPR024188">
    <property type="entry name" value="GltB"/>
</dbReference>
<evidence type="ECO:0000313" key="6">
    <source>
        <dbReference type="Proteomes" id="UP000287447"/>
    </source>
</evidence>
<dbReference type="SUPFAM" id="SSF51395">
    <property type="entry name" value="FMN-linked oxidoreductases"/>
    <property type="match status" value="1"/>
</dbReference>
<organism evidence="5 6">
    <name type="scientific">Hwanghaeella grinnelliae</name>
    <dbReference type="NCBI Taxonomy" id="2500179"/>
    <lineage>
        <taxon>Bacteria</taxon>
        <taxon>Pseudomonadati</taxon>
        <taxon>Pseudomonadota</taxon>
        <taxon>Alphaproteobacteria</taxon>
        <taxon>Rhodospirillales</taxon>
        <taxon>Rhodospirillaceae</taxon>
        <taxon>Hwanghaeella</taxon>
    </lineage>
</organism>
<dbReference type="InterPro" id="IPR013785">
    <property type="entry name" value="Aldolase_TIM"/>
</dbReference>
<evidence type="ECO:0000256" key="3">
    <source>
        <dbReference type="SAM" id="Phobius"/>
    </source>
</evidence>
<protein>
    <submittedName>
        <fullName evidence="5">FMN-binding glutamate synthase family protein</fullName>
    </submittedName>
</protein>
<feature type="domain" description="Glutamate synthase" evidence="4">
    <location>
        <begin position="141"/>
        <end position="468"/>
    </location>
</feature>
<keyword evidence="3" id="KW-1133">Transmembrane helix</keyword>
<dbReference type="Pfam" id="PF01645">
    <property type="entry name" value="Glu_synthase"/>
    <property type="match status" value="1"/>
</dbReference>
<dbReference type="RefSeq" id="WP_127766332.1">
    <property type="nucleotide sequence ID" value="NZ_SADE01000002.1"/>
</dbReference>
<dbReference type="AlphaFoldDB" id="A0A3S2VQX6"/>
<dbReference type="InterPro" id="IPR027283">
    <property type="entry name" value="YerD"/>
</dbReference>
<dbReference type="Proteomes" id="UP000287447">
    <property type="component" value="Unassembled WGS sequence"/>
</dbReference>
<dbReference type="GO" id="GO:0015930">
    <property type="term" value="F:glutamate synthase activity"/>
    <property type="evidence" value="ECO:0007669"/>
    <property type="project" value="InterPro"/>
</dbReference>
<accession>A0A3S2VQX6</accession>
<comment type="caution">
    <text evidence="5">The sequence shown here is derived from an EMBL/GenBank/DDBJ whole genome shotgun (WGS) entry which is preliminary data.</text>
</comment>
<reference evidence="6" key="1">
    <citation type="submission" date="2019-01" db="EMBL/GenBank/DDBJ databases">
        <title>Gri0909 isolated from a small marine red alga.</title>
        <authorList>
            <person name="Kim J."/>
            <person name="Jeong S.E."/>
            <person name="Jeon C.O."/>
        </authorList>
    </citation>
    <scope>NUCLEOTIDE SEQUENCE [LARGE SCALE GENOMIC DNA]</scope>
    <source>
        <strain evidence="6">Gri0909</strain>
    </source>
</reference>
<evidence type="ECO:0000259" key="4">
    <source>
        <dbReference type="Pfam" id="PF01645"/>
    </source>
</evidence>
<evidence type="ECO:0000313" key="5">
    <source>
        <dbReference type="EMBL" id="RVU36857.1"/>
    </source>
</evidence>
<evidence type="ECO:0000256" key="2">
    <source>
        <dbReference type="PIRNR" id="PIRNR006429"/>
    </source>
</evidence>
<keyword evidence="6" id="KW-1185">Reference proteome</keyword>